<protein>
    <recommendedName>
        <fullName evidence="4">Protocatechuate dioxygenase</fullName>
    </recommendedName>
</protein>
<dbReference type="GeneID" id="95357151"/>
<feature type="compositionally biased region" description="Pro residues" evidence="1">
    <location>
        <begin position="171"/>
        <end position="185"/>
    </location>
</feature>
<feature type="compositionally biased region" description="Gly residues" evidence="1">
    <location>
        <begin position="186"/>
        <end position="199"/>
    </location>
</feature>
<dbReference type="RefSeq" id="WP_190214841.1">
    <property type="nucleotide sequence ID" value="NZ_BNBO01000061.1"/>
</dbReference>
<dbReference type="PROSITE" id="PS51318">
    <property type="entry name" value="TAT"/>
    <property type="match status" value="1"/>
</dbReference>
<dbReference type="GO" id="GO:0005506">
    <property type="term" value="F:iron ion binding"/>
    <property type="evidence" value="ECO:0007669"/>
    <property type="project" value="InterPro"/>
</dbReference>
<dbReference type="EMBL" id="BNBO01000061">
    <property type="protein sequence ID" value="GHH82905.1"/>
    <property type="molecule type" value="Genomic_DNA"/>
</dbReference>
<reference evidence="2" key="1">
    <citation type="journal article" date="2014" name="Int. J. Syst. Evol. Microbiol.">
        <title>Complete genome sequence of Corynebacterium casei LMG S-19264T (=DSM 44701T), isolated from a smear-ripened cheese.</title>
        <authorList>
            <consortium name="US DOE Joint Genome Institute (JGI-PGF)"/>
            <person name="Walter F."/>
            <person name="Albersmeier A."/>
            <person name="Kalinowski J."/>
            <person name="Ruckert C."/>
        </authorList>
    </citation>
    <scope>NUCLEOTIDE SEQUENCE</scope>
    <source>
        <strain evidence="2">JCM 4646</strain>
    </source>
</reference>
<dbReference type="Gene3D" id="2.60.130.10">
    <property type="entry name" value="Aromatic compound dioxygenase"/>
    <property type="match status" value="1"/>
</dbReference>
<evidence type="ECO:0000256" key="1">
    <source>
        <dbReference type="SAM" id="MobiDB-lite"/>
    </source>
</evidence>
<reference evidence="2" key="2">
    <citation type="submission" date="2020-09" db="EMBL/GenBank/DDBJ databases">
        <authorList>
            <person name="Sun Q."/>
            <person name="Ohkuma M."/>
        </authorList>
    </citation>
    <scope>NUCLEOTIDE SEQUENCE</scope>
    <source>
        <strain evidence="2">JCM 4646</strain>
    </source>
</reference>
<proteinExistence type="predicted"/>
<evidence type="ECO:0000313" key="3">
    <source>
        <dbReference type="Proteomes" id="UP000617734"/>
    </source>
</evidence>
<dbReference type="PANTHER" id="PTHR34315">
    <property type="match status" value="1"/>
</dbReference>
<name>A0A919GFI0_9ACTN</name>
<dbReference type="InterPro" id="IPR006311">
    <property type="entry name" value="TAT_signal"/>
</dbReference>
<comment type="caution">
    <text evidence="2">The sequence shown here is derived from an EMBL/GenBank/DDBJ whole genome shotgun (WGS) entry which is preliminary data.</text>
</comment>
<dbReference type="InterPro" id="IPR015889">
    <property type="entry name" value="Intradiol_dOase_core"/>
</dbReference>
<organism evidence="2 3">
    <name type="scientific">Kitasatospora indigofera</name>
    <dbReference type="NCBI Taxonomy" id="67307"/>
    <lineage>
        <taxon>Bacteria</taxon>
        <taxon>Bacillati</taxon>
        <taxon>Actinomycetota</taxon>
        <taxon>Actinomycetes</taxon>
        <taxon>Kitasatosporales</taxon>
        <taxon>Streptomycetaceae</taxon>
        <taxon>Kitasatospora</taxon>
    </lineage>
</organism>
<sequence>MGHDHEGRRVSRRTALAGISSIGLGALLAACGQGGGSRAATTTGASADVSPQSVTTEDLTSLFAASGTCTLTASTTQGPYYFDADKIRSDIREDRAGTRLRLAVRVQDSESCAAVPNAVVEIWHCDAAGLYSGAESLSSGGGGAPGGAPGGAGGTPPSGAPSGAPGGGPNGTPPTGMPSGAPPSGGPGAGGAPAGGTGGAADLTPTDDKRYLRGAQVTDADGIVQFTTVWPGWYAGRTVHIHAMVHVNDERALTTQLMMDEKLNSAVFAKDPYAGHTGRDTFNDGDSIYRPGMLLTVSEDGDGYLGVITLAADPDHNGK</sequence>
<feature type="region of interest" description="Disordered" evidence="1">
    <location>
        <begin position="135"/>
        <end position="206"/>
    </location>
</feature>
<dbReference type="GO" id="GO:0016702">
    <property type="term" value="F:oxidoreductase activity, acting on single donors with incorporation of molecular oxygen, incorporation of two atoms of oxygen"/>
    <property type="evidence" value="ECO:0007669"/>
    <property type="project" value="InterPro"/>
</dbReference>
<keyword evidence="3" id="KW-1185">Reference proteome</keyword>
<dbReference type="Proteomes" id="UP000617734">
    <property type="component" value="Unassembled WGS sequence"/>
</dbReference>
<dbReference type="SUPFAM" id="SSF49482">
    <property type="entry name" value="Aromatic compound dioxygenase"/>
    <property type="match status" value="1"/>
</dbReference>
<accession>A0A919GFI0</accession>
<gene>
    <name evidence="2" type="ORF">GCM10018781_68890</name>
</gene>
<feature type="compositionally biased region" description="Gly residues" evidence="1">
    <location>
        <begin position="139"/>
        <end position="156"/>
    </location>
</feature>
<dbReference type="PANTHER" id="PTHR34315:SF1">
    <property type="entry name" value="INTRADIOL RING-CLEAVAGE DIOXYGENASES DOMAIN-CONTAINING PROTEIN-RELATED"/>
    <property type="match status" value="1"/>
</dbReference>
<dbReference type="AlphaFoldDB" id="A0A919GFI0"/>
<evidence type="ECO:0008006" key="4">
    <source>
        <dbReference type="Google" id="ProtNLM"/>
    </source>
</evidence>
<evidence type="ECO:0000313" key="2">
    <source>
        <dbReference type="EMBL" id="GHH82905.1"/>
    </source>
</evidence>